<feature type="domain" description="Response regulatory" evidence="2">
    <location>
        <begin position="1"/>
        <end position="103"/>
    </location>
</feature>
<evidence type="ECO:0000256" key="1">
    <source>
        <dbReference type="PROSITE-ProRule" id="PRU00169"/>
    </source>
</evidence>
<dbReference type="EMBL" id="BAABFN010000002">
    <property type="protein sequence ID" value="GAA4305855.1"/>
    <property type="molecule type" value="Genomic_DNA"/>
</dbReference>
<dbReference type="Proteomes" id="UP001501207">
    <property type="component" value="Unassembled WGS sequence"/>
</dbReference>
<accession>A0ABP8FKD9</accession>
<reference evidence="5" key="1">
    <citation type="journal article" date="2019" name="Int. J. Syst. Evol. Microbiol.">
        <title>The Global Catalogue of Microorganisms (GCM) 10K type strain sequencing project: providing services to taxonomists for standard genome sequencing and annotation.</title>
        <authorList>
            <consortium name="The Broad Institute Genomics Platform"/>
            <consortium name="The Broad Institute Genome Sequencing Center for Infectious Disease"/>
            <person name="Wu L."/>
            <person name="Ma J."/>
        </authorList>
    </citation>
    <scope>NUCLEOTIDE SEQUENCE [LARGE SCALE GENOMIC DNA]</scope>
    <source>
        <strain evidence="5">JCM 17664</strain>
    </source>
</reference>
<dbReference type="Pfam" id="PF04397">
    <property type="entry name" value="LytTR"/>
    <property type="match status" value="1"/>
</dbReference>
<dbReference type="InterPro" id="IPR011006">
    <property type="entry name" value="CheY-like_superfamily"/>
</dbReference>
<dbReference type="InterPro" id="IPR007492">
    <property type="entry name" value="LytTR_DNA-bd_dom"/>
</dbReference>
<gene>
    <name evidence="4" type="ORF">GCM10023143_11390</name>
</gene>
<sequence>MNALNSMLQAYCPELSVVASCRDVAEAKEKIQLLNPQLVFLDISLKDKTSFDLLAGLEHLNFEIIFVTAHNQYALRAFQYSAIDYLLKPIDEDLLASAVKRAAKRISDNNTAGNNISTLLYNLNKINTQNEMKLCIPSLKGFDVADIKDIIYCEASGVYTHIHFAGQPLICSSKGLSEYEKLLTSSGFIRAHHSYLVNLLHVKQYVKGEGGTLILSDNKEITVSRRKKENIINRMKEFYKF</sequence>
<feature type="domain" description="HTH LytTR-type" evidence="3">
    <location>
        <begin position="146"/>
        <end position="237"/>
    </location>
</feature>
<dbReference type="Gene3D" id="3.40.50.2300">
    <property type="match status" value="1"/>
</dbReference>
<keyword evidence="1" id="KW-0597">Phosphoprotein</keyword>
<evidence type="ECO:0000313" key="5">
    <source>
        <dbReference type="Proteomes" id="UP001501207"/>
    </source>
</evidence>
<dbReference type="SUPFAM" id="SSF52172">
    <property type="entry name" value="CheY-like"/>
    <property type="match status" value="1"/>
</dbReference>
<comment type="caution">
    <text evidence="4">The sequence shown here is derived from an EMBL/GenBank/DDBJ whole genome shotgun (WGS) entry which is preliminary data.</text>
</comment>
<organism evidence="4 5">
    <name type="scientific">Compostibacter hankyongensis</name>
    <dbReference type="NCBI Taxonomy" id="1007089"/>
    <lineage>
        <taxon>Bacteria</taxon>
        <taxon>Pseudomonadati</taxon>
        <taxon>Bacteroidota</taxon>
        <taxon>Chitinophagia</taxon>
        <taxon>Chitinophagales</taxon>
        <taxon>Chitinophagaceae</taxon>
        <taxon>Compostibacter</taxon>
    </lineage>
</organism>
<name>A0ABP8FKD9_9BACT</name>
<proteinExistence type="predicted"/>
<evidence type="ECO:0000259" key="2">
    <source>
        <dbReference type="PROSITE" id="PS50110"/>
    </source>
</evidence>
<dbReference type="SMART" id="SM00448">
    <property type="entry name" value="REC"/>
    <property type="match status" value="1"/>
</dbReference>
<feature type="modified residue" description="4-aspartylphosphate" evidence="1">
    <location>
        <position position="42"/>
    </location>
</feature>
<evidence type="ECO:0000313" key="4">
    <source>
        <dbReference type="EMBL" id="GAA4305855.1"/>
    </source>
</evidence>
<dbReference type="Pfam" id="PF00072">
    <property type="entry name" value="Response_reg"/>
    <property type="match status" value="1"/>
</dbReference>
<dbReference type="GO" id="GO:0003677">
    <property type="term" value="F:DNA binding"/>
    <property type="evidence" value="ECO:0007669"/>
    <property type="project" value="UniProtKB-KW"/>
</dbReference>
<dbReference type="PROSITE" id="PS50110">
    <property type="entry name" value="RESPONSE_REGULATORY"/>
    <property type="match status" value="1"/>
</dbReference>
<evidence type="ECO:0000259" key="3">
    <source>
        <dbReference type="PROSITE" id="PS50930"/>
    </source>
</evidence>
<keyword evidence="5" id="KW-1185">Reference proteome</keyword>
<dbReference type="SMART" id="SM00850">
    <property type="entry name" value="LytTR"/>
    <property type="match status" value="1"/>
</dbReference>
<dbReference type="InterPro" id="IPR001789">
    <property type="entry name" value="Sig_transdc_resp-reg_receiver"/>
</dbReference>
<dbReference type="PANTHER" id="PTHR37299:SF1">
    <property type="entry name" value="STAGE 0 SPORULATION PROTEIN A HOMOLOG"/>
    <property type="match status" value="1"/>
</dbReference>
<protein>
    <submittedName>
        <fullName evidence="4">LytTR family DNA-binding domain-containing protein</fullName>
    </submittedName>
</protein>
<dbReference type="PANTHER" id="PTHR37299">
    <property type="entry name" value="TRANSCRIPTIONAL REGULATOR-RELATED"/>
    <property type="match status" value="1"/>
</dbReference>
<dbReference type="Gene3D" id="2.40.50.1020">
    <property type="entry name" value="LytTr DNA-binding domain"/>
    <property type="match status" value="1"/>
</dbReference>
<dbReference type="PROSITE" id="PS50930">
    <property type="entry name" value="HTH_LYTTR"/>
    <property type="match status" value="1"/>
</dbReference>
<dbReference type="InterPro" id="IPR046947">
    <property type="entry name" value="LytR-like"/>
</dbReference>
<keyword evidence="4" id="KW-0238">DNA-binding</keyword>